<reference evidence="4" key="2">
    <citation type="submission" date="2020-05" db="UniProtKB">
        <authorList>
            <consortium name="EnsemblMetazoa"/>
        </authorList>
    </citation>
    <scope>IDENTIFICATION</scope>
    <source>
        <strain evidence="4">IAEA</strain>
    </source>
</reference>
<dbReference type="GO" id="GO:0005634">
    <property type="term" value="C:nucleus"/>
    <property type="evidence" value="ECO:0007669"/>
    <property type="project" value="TreeGrafter"/>
</dbReference>
<keyword evidence="5" id="KW-1185">Reference proteome</keyword>
<proteinExistence type="inferred from homology"/>
<feature type="domain" description="CMP/dCMP-type deaminase" evidence="3">
    <location>
        <begin position="286"/>
        <end position="467"/>
    </location>
</feature>
<dbReference type="STRING" id="7398.A0A1A9ZXI5"/>
<dbReference type="AlphaFoldDB" id="A0A1A9ZXI5"/>
<dbReference type="VEuPathDB" id="VectorBase:GPAI028210"/>
<dbReference type="PANTHER" id="PTHR11079">
    <property type="entry name" value="CYTOSINE DEAMINASE FAMILY MEMBER"/>
    <property type="match status" value="1"/>
</dbReference>
<evidence type="ECO:0000256" key="2">
    <source>
        <dbReference type="ARBA" id="ARBA00038160"/>
    </source>
</evidence>
<keyword evidence="1" id="KW-0819">tRNA processing</keyword>
<evidence type="ECO:0000259" key="3">
    <source>
        <dbReference type="PROSITE" id="PS51747"/>
    </source>
</evidence>
<dbReference type="PANTHER" id="PTHR11079:SF156">
    <property type="entry name" value="INACTIVE TRNA-SPECIFIC ADENOSINE DEAMINASE-LIKE PROTEIN 3-RELATED"/>
    <property type="match status" value="1"/>
</dbReference>
<dbReference type="Gene3D" id="3.40.140.10">
    <property type="entry name" value="Cytidine Deaminase, domain 2"/>
    <property type="match status" value="1"/>
</dbReference>
<dbReference type="Proteomes" id="UP000092445">
    <property type="component" value="Unassembled WGS sequence"/>
</dbReference>
<reference evidence="5" key="1">
    <citation type="submission" date="2014-03" db="EMBL/GenBank/DDBJ databases">
        <authorList>
            <person name="Aksoy S."/>
            <person name="Warren W."/>
            <person name="Wilson R.K."/>
        </authorList>
    </citation>
    <scope>NUCLEOTIDE SEQUENCE [LARGE SCALE GENOMIC DNA]</scope>
    <source>
        <strain evidence="5">IAEA</strain>
    </source>
</reference>
<organism evidence="4 5">
    <name type="scientific">Glossina pallidipes</name>
    <name type="common">Tsetse fly</name>
    <dbReference type="NCBI Taxonomy" id="7398"/>
    <lineage>
        <taxon>Eukaryota</taxon>
        <taxon>Metazoa</taxon>
        <taxon>Ecdysozoa</taxon>
        <taxon>Arthropoda</taxon>
        <taxon>Hexapoda</taxon>
        <taxon>Insecta</taxon>
        <taxon>Pterygota</taxon>
        <taxon>Neoptera</taxon>
        <taxon>Endopterygota</taxon>
        <taxon>Diptera</taxon>
        <taxon>Brachycera</taxon>
        <taxon>Muscomorpha</taxon>
        <taxon>Hippoboscoidea</taxon>
        <taxon>Glossinidae</taxon>
        <taxon>Glossina</taxon>
    </lineage>
</organism>
<dbReference type="InterPro" id="IPR002125">
    <property type="entry name" value="CMP_dCMP_dom"/>
</dbReference>
<dbReference type="GO" id="GO:0052717">
    <property type="term" value="F:tRNA-specific adenosine-34 deaminase activity"/>
    <property type="evidence" value="ECO:0007669"/>
    <property type="project" value="TreeGrafter"/>
</dbReference>
<comment type="similarity">
    <text evidence="2">Belongs to the cytidine and deoxycytidylate deaminase family. ADAT3 subfamily.</text>
</comment>
<dbReference type="EnsemblMetazoa" id="GPAI028210-RA">
    <property type="protein sequence ID" value="GPAI028210-PA"/>
    <property type="gene ID" value="GPAI028210"/>
</dbReference>
<name>A0A1A9ZXI5_GLOPL</name>
<dbReference type="GO" id="GO:0005737">
    <property type="term" value="C:cytoplasm"/>
    <property type="evidence" value="ECO:0007669"/>
    <property type="project" value="TreeGrafter"/>
</dbReference>
<accession>A0A1A9ZXI5</accession>
<dbReference type="SUPFAM" id="SSF53927">
    <property type="entry name" value="Cytidine deaminase-like"/>
    <property type="match status" value="1"/>
</dbReference>
<dbReference type="InterPro" id="IPR016193">
    <property type="entry name" value="Cytidine_deaminase-like"/>
</dbReference>
<sequence>MKPYDEEYKKNIVINATLGFDSYLVQRHGSTKRVEKIGDTATEIRVDHLRCIKGEDLGCCSCNDVAAPGNHCIKSLFEKNINFLLTQTKVCFVEQNSATRSDSHTGVQQNLLLLQRFYSSRAHFFIQYVIPTCKFFQLLIQKAFSSSYYFRFPVLKQVFPPAILDDEYINEIPLVDVYIVEVNDKKLISEVLQRLSALLPLNDLQHLKRVNRNRIIISKSEYLSKHHEILEAMKELLPMRGEILKVPALAPRLRWQYRAANNSWPCKFHPDKYLEQRYEGTNFSSKEREFHLRVANLLKELSKHLKQCVAVCIDPRFESIVAVATSCRDLNPVMHAPQVLIDYVAQSQESGAWKGKYFKEEIFPADDLNSNSCLRGIPKCIVEFLKNSKEFCNLEIGAERPRKKDHLQNMLNDFSDNLAKFGPYLCTGYDVYLSQEPCLMCSMALLHSRVKRIFFLYESNTNGSLKTHFKLQQVKGLNHHYEVYQFVAEI</sequence>
<dbReference type="GO" id="GO:0008033">
    <property type="term" value="P:tRNA processing"/>
    <property type="evidence" value="ECO:0007669"/>
    <property type="project" value="UniProtKB-KW"/>
</dbReference>
<evidence type="ECO:0000313" key="4">
    <source>
        <dbReference type="EnsemblMetazoa" id="GPAI028210-PA"/>
    </source>
</evidence>
<protein>
    <recommendedName>
        <fullName evidence="3">CMP/dCMP-type deaminase domain-containing protein</fullName>
    </recommendedName>
</protein>
<dbReference type="PROSITE" id="PS51747">
    <property type="entry name" value="CYT_DCMP_DEAMINASES_2"/>
    <property type="match status" value="1"/>
</dbReference>
<evidence type="ECO:0000256" key="1">
    <source>
        <dbReference type="ARBA" id="ARBA00022694"/>
    </source>
</evidence>
<dbReference type="Gene3D" id="3.40.50.720">
    <property type="entry name" value="NAD(P)-binding Rossmann-like Domain"/>
    <property type="match status" value="1"/>
</dbReference>
<evidence type="ECO:0000313" key="5">
    <source>
        <dbReference type="Proteomes" id="UP000092445"/>
    </source>
</evidence>